<feature type="compositionally biased region" description="Basic residues" evidence="2">
    <location>
        <begin position="1086"/>
        <end position="1100"/>
    </location>
</feature>
<dbReference type="GO" id="GO:0051726">
    <property type="term" value="P:regulation of cell cycle"/>
    <property type="evidence" value="ECO:0007669"/>
    <property type="project" value="TreeGrafter"/>
</dbReference>
<dbReference type="InterPro" id="IPR003913">
    <property type="entry name" value="Tuberin"/>
</dbReference>
<dbReference type="InterPro" id="IPR018515">
    <property type="entry name" value="Tuberin-type_domain"/>
</dbReference>
<dbReference type="PANTHER" id="PTHR10063">
    <property type="entry name" value="TUBERIN"/>
    <property type="match status" value="1"/>
</dbReference>
<evidence type="ECO:0000259" key="3">
    <source>
        <dbReference type="Pfam" id="PF03542"/>
    </source>
</evidence>
<dbReference type="Pfam" id="PF03542">
    <property type="entry name" value="Tuberin"/>
    <property type="match status" value="1"/>
</dbReference>
<feature type="region of interest" description="Disordered" evidence="2">
    <location>
        <begin position="1"/>
        <end position="33"/>
    </location>
</feature>
<name>A0A8C7KT54_ONCKI</name>
<dbReference type="PRINTS" id="PR01431">
    <property type="entry name" value="TUBERIN"/>
</dbReference>
<proteinExistence type="predicted"/>
<feature type="compositionally biased region" description="Basic and acidic residues" evidence="2">
    <location>
        <begin position="1056"/>
        <end position="1072"/>
    </location>
</feature>
<dbReference type="GO" id="GO:0051898">
    <property type="term" value="P:negative regulation of phosphatidylinositol 3-kinase/protein kinase B signal transduction"/>
    <property type="evidence" value="ECO:0007669"/>
    <property type="project" value="TreeGrafter"/>
</dbReference>
<dbReference type="GO" id="GO:0030178">
    <property type="term" value="P:negative regulation of Wnt signaling pathway"/>
    <property type="evidence" value="ECO:0007669"/>
    <property type="project" value="TreeGrafter"/>
</dbReference>
<feature type="compositionally biased region" description="Polar residues" evidence="2">
    <location>
        <begin position="908"/>
        <end position="925"/>
    </location>
</feature>
<gene>
    <name evidence="5" type="primary">TSC2</name>
</gene>
<dbReference type="GO" id="GO:0032007">
    <property type="term" value="P:negative regulation of TOR signaling"/>
    <property type="evidence" value="ECO:0007669"/>
    <property type="project" value="InterPro"/>
</dbReference>
<feature type="compositionally biased region" description="Pro residues" evidence="2">
    <location>
        <begin position="1104"/>
        <end position="1114"/>
    </location>
</feature>
<dbReference type="GO" id="GO:0046627">
    <property type="term" value="P:negative regulation of insulin receptor signaling pathway"/>
    <property type="evidence" value="ECO:0007669"/>
    <property type="project" value="TreeGrafter"/>
</dbReference>
<dbReference type="PROSITE" id="PS50077">
    <property type="entry name" value="HEAT_REPEAT"/>
    <property type="match status" value="1"/>
</dbReference>
<organism evidence="5 6">
    <name type="scientific">Oncorhynchus kisutch</name>
    <name type="common">Coho salmon</name>
    <name type="synonym">Salmo kisutch</name>
    <dbReference type="NCBI Taxonomy" id="8019"/>
    <lineage>
        <taxon>Eukaryota</taxon>
        <taxon>Metazoa</taxon>
        <taxon>Chordata</taxon>
        <taxon>Craniata</taxon>
        <taxon>Vertebrata</taxon>
        <taxon>Euteleostomi</taxon>
        <taxon>Actinopterygii</taxon>
        <taxon>Neopterygii</taxon>
        <taxon>Teleostei</taxon>
        <taxon>Protacanthopterygii</taxon>
        <taxon>Salmoniformes</taxon>
        <taxon>Salmonidae</taxon>
        <taxon>Salmoninae</taxon>
        <taxon>Oncorhynchus</taxon>
    </lineage>
</organism>
<feature type="region of interest" description="Disordered" evidence="2">
    <location>
        <begin position="908"/>
        <end position="927"/>
    </location>
</feature>
<dbReference type="GO" id="GO:0005096">
    <property type="term" value="F:GTPase activator activity"/>
    <property type="evidence" value="ECO:0007669"/>
    <property type="project" value="InterPro"/>
</dbReference>
<evidence type="ECO:0000256" key="1">
    <source>
        <dbReference type="PROSITE-ProRule" id="PRU00103"/>
    </source>
</evidence>
<protein>
    <submittedName>
        <fullName evidence="5">TSC complex subunit 2</fullName>
    </submittedName>
</protein>
<dbReference type="GO" id="GO:0033596">
    <property type="term" value="C:TSC1-TSC2 complex"/>
    <property type="evidence" value="ECO:0007669"/>
    <property type="project" value="InterPro"/>
</dbReference>
<dbReference type="SUPFAM" id="SSF48371">
    <property type="entry name" value="ARM repeat"/>
    <property type="match status" value="1"/>
</dbReference>
<dbReference type="AlphaFoldDB" id="A0A8C7KT54"/>
<sequence length="1195" mass="133823">MNKQPSKESLKDKVKGIFGLGSPRPPSKQTESKPSEFIITLDILKELHPDCGLSNRIRVANHVSDLAKAKKFEEHAVEAVWKAVEDMLTPEQPPEARHAVLLLLRAVIQGQGERLGPLRAFFFKVIRDYQPSNEDLSDRLEVFKALTENGKDITYLEEDIAGFVLLWMDIGLTADFLHVLVNLVKFNSCYLDQNVSVMVQKICLLCNRTTASTDIEMALQVLDAVVCYNCLPSDSLTVFIITLCRTVNVKEFCESCWKLMRKVLGTHLGHSAIYTMCRIMEERAYMEDSPLLRGAVFFVGMALWGAHRLPALKNTPTLVLPSFYKAMWCANEMVSYEIVLSITRLIKKYGKELQVVTWDILLGIIERLLQQIQSIGSAELKSIVFELLTTVEELYEQNGFHGSSDKFFSLVEKCADKRPDASVLTLISYRAQSIQPAKDGWIQSLQPNESRGVIRIKVLHILSFVLSTNRQLYEEELIEVVVVPQLSGIAEDRDLAVRRQATQLLVDLAESCSTHHFTSLLDIIQRVGDTHTTSPVSERDLTTESPMEDVRTAIRGLLEILQSKLYSLPASHASRVYELLIGHLQLHYKSKYTSAVACSIRLQVFDFLLMMRTDSLHRLGFLSKDGVLRFSPYCHCDMGEPEKRGSEKKPAGSVSPPAACLPYSPAFNVLLQCLKMETDWKVLKLVLDKMPWTLQYKVLLLSSPCSIDQLCSTLCSMVHTVTERLKKTPDGFSRTDVQLAVVPVLTAITSYHNYLEQARQRELVQCLEAGLIYRCAKQCVVALTMCTVEMPDIMIKLLPALIVKLTHISATVAMASPMLEFLSTLVRLPHLYAYFVAEQYVSVFAISLPYTNPSKFNQYIVSLAHHVISMWFIRCRLTFRKDFVQYITKGLRSNALMPFDDTQDTQSSFRARSTSLNERPKSTGSPVKELRDLSAFRSRSISVSEHAVRRMHTSSTTCSLGSSDENTVSQADDGLKTVHLELTETCLDMMARYVFSNFSALPKRSPIAEFLLAGGRSMTWLVGNKLITITTSGGVRSQALLGMDMAERLGGGGEMTRSDPSLHTRQTKEAPAKLESQSSQQLNRASRIRVRSMSGRKRRNSLSPPSPSPCAPPKDPLKDKPSLAEFLPVLTQGWAEIFIRRPSGNTSWLMCLENPPSPFSSELGNMPLQELSSSALLSLLLSLRSSLCSPLSGLS</sequence>
<dbReference type="InterPro" id="IPR016024">
    <property type="entry name" value="ARM-type_fold"/>
</dbReference>
<dbReference type="Proteomes" id="UP000694557">
    <property type="component" value="Unassembled WGS sequence"/>
</dbReference>
<evidence type="ECO:0000313" key="6">
    <source>
        <dbReference type="Proteomes" id="UP000694557"/>
    </source>
</evidence>
<accession>A0A8C7KT54</accession>
<evidence type="ECO:0000256" key="2">
    <source>
        <dbReference type="SAM" id="MobiDB-lite"/>
    </source>
</evidence>
<dbReference type="Pfam" id="PF11864">
    <property type="entry name" value="DUF3384"/>
    <property type="match status" value="1"/>
</dbReference>
<dbReference type="PANTHER" id="PTHR10063:SF0">
    <property type="entry name" value="TUBERIN"/>
    <property type="match status" value="1"/>
</dbReference>
<dbReference type="InterPro" id="IPR027107">
    <property type="entry name" value="Tuberin/Ral-act_asu"/>
</dbReference>
<evidence type="ECO:0000259" key="4">
    <source>
        <dbReference type="Pfam" id="PF11864"/>
    </source>
</evidence>
<dbReference type="InterPro" id="IPR021133">
    <property type="entry name" value="HEAT_type_2"/>
</dbReference>
<feature type="repeat" description="HEAT" evidence="1">
    <location>
        <begin position="482"/>
        <end position="520"/>
    </location>
</feature>
<evidence type="ECO:0000313" key="5">
    <source>
        <dbReference type="Ensembl" id="ENSOKIP00005108714.1"/>
    </source>
</evidence>
<dbReference type="Ensembl" id="ENSOKIT00005116484.1">
    <property type="protein sequence ID" value="ENSOKIP00005108714.1"/>
    <property type="gene ID" value="ENSOKIG00005044021.1"/>
</dbReference>
<feature type="region of interest" description="Disordered" evidence="2">
    <location>
        <begin position="1048"/>
        <end position="1119"/>
    </location>
</feature>
<feature type="compositionally biased region" description="Polar residues" evidence="2">
    <location>
        <begin position="1075"/>
        <end position="1084"/>
    </location>
</feature>
<feature type="compositionally biased region" description="Basic and acidic residues" evidence="2">
    <location>
        <begin position="1"/>
        <end position="15"/>
    </location>
</feature>
<reference evidence="5" key="1">
    <citation type="submission" date="2025-08" db="UniProtKB">
        <authorList>
            <consortium name="Ensembl"/>
        </authorList>
    </citation>
    <scope>IDENTIFICATION</scope>
</reference>
<reference evidence="5" key="2">
    <citation type="submission" date="2025-09" db="UniProtKB">
        <authorList>
            <consortium name="Ensembl"/>
        </authorList>
    </citation>
    <scope>IDENTIFICATION</scope>
</reference>
<feature type="domain" description="Tuberin-type" evidence="3">
    <location>
        <begin position="547"/>
        <end position="877"/>
    </location>
</feature>
<dbReference type="InterPro" id="IPR024584">
    <property type="entry name" value="Tuberin_N"/>
</dbReference>
<dbReference type="GO" id="GO:0005634">
    <property type="term" value="C:nucleus"/>
    <property type="evidence" value="ECO:0007669"/>
    <property type="project" value="InterPro"/>
</dbReference>
<dbReference type="GeneTree" id="ENSGT00950000183139"/>
<keyword evidence="6" id="KW-1185">Reference proteome</keyword>
<feature type="domain" description="Tuberin N-terminal" evidence="4">
    <location>
        <begin position="53"/>
        <end position="446"/>
    </location>
</feature>